<evidence type="ECO:0000313" key="6">
    <source>
        <dbReference type="EMBL" id="CAB3265540.1"/>
    </source>
</evidence>
<evidence type="ECO:0000256" key="3">
    <source>
        <dbReference type="ARBA" id="ARBA00023004"/>
    </source>
</evidence>
<dbReference type="Pfam" id="PF22543">
    <property type="entry name" value="Rieske_4"/>
    <property type="match status" value="1"/>
</dbReference>
<protein>
    <submittedName>
        <fullName evidence="6">Rieske domain-containing protein-like</fullName>
    </submittedName>
</protein>
<dbReference type="AlphaFoldDB" id="A0A6F9DR74"/>
<dbReference type="Gene3D" id="2.102.10.10">
    <property type="entry name" value="Rieske [2Fe-2S] iron-sulphur domain"/>
    <property type="match status" value="1"/>
</dbReference>
<evidence type="ECO:0000259" key="5">
    <source>
        <dbReference type="PROSITE" id="PS51296"/>
    </source>
</evidence>
<keyword evidence="2" id="KW-0479">Metal-binding</keyword>
<feature type="domain" description="Rieske" evidence="5">
    <location>
        <begin position="44"/>
        <end position="136"/>
    </location>
</feature>
<name>A0A6F9DR74_9ASCI</name>
<dbReference type="SUPFAM" id="SSF50022">
    <property type="entry name" value="ISP domain"/>
    <property type="match status" value="1"/>
</dbReference>
<organism evidence="6">
    <name type="scientific">Phallusia mammillata</name>
    <dbReference type="NCBI Taxonomy" id="59560"/>
    <lineage>
        <taxon>Eukaryota</taxon>
        <taxon>Metazoa</taxon>
        <taxon>Chordata</taxon>
        <taxon>Tunicata</taxon>
        <taxon>Ascidiacea</taxon>
        <taxon>Phlebobranchia</taxon>
        <taxon>Ascidiidae</taxon>
        <taxon>Phallusia</taxon>
    </lineage>
</organism>
<dbReference type="PROSITE" id="PS51296">
    <property type="entry name" value="RIESKE"/>
    <property type="match status" value="1"/>
</dbReference>
<keyword evidence="3" id="KW-0408">Iron</keyword>
<dbReference type="GO" id="GO:0046872">
    <property type="term" value="F:metal ion binding"/>
    <property type="evidence" value="ECO:0007669"/>
    <property type="project" value="UniProtKB-KW"/>
</dbReference>
<evidence type="ECO:0000256" key="1">
    <source>
        <dbReference type="ARBA" id="ARBA00022714"/>
    </source>
</evidence>
<proteinExistence type="evidence at transcript level"/>
<dbReference type="InterPro" id="IPR036922">
    <property type="entry name" value="Rieske_2Fe-2S_sf"/>
</dbReference>
<evidence type="ECO:0000256" key="4">
    <source>
        <dbReference type="ARBA" id="ARBA00023014"/>
    </source>
</evidence>
<dbReference type="InterPro" id="IPR054716">
    <property type="entry name" value="Sol_Rieske_ferrdox_dom"/>
</dbReference>
<accession>A0A6F9DR74</accession>
<keyword evidence="1" id="KW-0001">2Fe-2S</keyword>
<reference evidence="6" key="1">
    <citation type="submission" date="2020-04" db="EMBL/GenBank/DDBJ databases">
        <authorList>
            <person name="Neveu A P."/>
        </authorList>
    </citation>
    <scope>NUCLEOTIDE SEQUENCE</scope>
    <source>
        <tissue evidence="6">Whole embryo</tissue>
    </source>
</reference>
<gene>
    <name evidence="6" type="primary">Rfesd</name>
</gene>
<dbReference type="GO" id="GO:0051537">
    <property type="term" value="F:2 iron, 2 sulfur cluster binding"/>
    <property type="evidence" value="ECO:0007669"/>
    <property type="project" value="UniProtKB-KW"/>
</dbReference>
<sequence length="151" mass="17023">MSSLATFFASLYDRAHTLEQEGRFKGNEENKMWRQIGPKNKLSIQPCRRVYSSAGKLCDIALYCVHGKFYAIDARCPHLGGPLDVIVDLEELTEMPVPHAMCPWHLFAYNLTNGSSPQGLKVDTHPVKVQNGNVYVLHETELSLQAYETDI</sequence>
<dbReference type="PANTHER" id="PTHR21496:SF19">
    <property type="entry name" value="SI:CH211-212D10.2"/>
    <property type="match status" value="1"/>
</dbReference>
<evidence type="ECO:0000256" key="2">
    <source>
        <dbReference type="ARBA" id="ARBA00022723"/>
    </source>
</evidence>
<dbReference type="InterPro" id="IPR017941">
    <property type="entry name" value="Rieske_2Fe-2S"/>
</dbReference>
<dbReference type="PANTHER" id="PTHR21496">
    <property type="entry name" value="FERREDOXIN-RELATED"/>
    <property type="match status" value="1"/>
</dbReference>
<dbReference type="EMBL" id="LR789678">
    <property type="protein sequence ID" value="CAB3265540.1"/>
    <property type="molecule type" value="mRNA"/>
</dbReference>
<keyword evidence="4" id="KW-0411">Iron-sulfur</keyword>